<dbReference type="PANTHER" id="PTHR36439:SF1">
    <property type="entry name" value="DUF1697 DOMAIN-CONTAINING PROTEIN"/>
    <property type="match status" value="1"/>
</dbReference>
<dbReference type="InterPro" id="IPR012545">
    <property type="entry name" value="DUF1697"/>
</dbReference>
<protein>
    <recommendedName>
        <fullName evidence="3">DUF1697 domain-containing protein</fullName>
    </recommendedName>
</protein>
<name>A0A2Z4LQA0_9FLAO</name>
<dbReference type="SUPFAM" id="SSF160379">
    <property type="entry name" value="SP0830-like"/>
    <property type="match status" value="1"/>
</dbReference>
<accession>A0A2Z4LQA0</accession>
<dbReference type="Proteomes" id="UP000248536">
    <property type="component" value="Chromosome"/>
</dbReference>
<dbReference type="PIRSF" id="PIRSF008502">
    <property type="entry name" value="UCP008502"/>
    <property type="match status" value="1"/>
</dbReference>
<dbReference type="KEGG" id="spon:HME9304_01051"/>
<evidence type="ECO:0000313" key="2">
    <source>
        <dbReference type="Proteomes" id="UP000248536"/>
    </source>
</evidence>
<reference evidence="1 2" key="1">
    <citation type="submission" date="2018-06" db="EMBL/GenBank/DDBJ databases">
        <title>Spongiibacterium sp. HME9304 Genome sequencing and assembly.</title>
        <authorList>
            <person name="Kang H."/>
            <person name="Kim H."/>
            <person name="Joh K."/>
        </authorList>
    </citation>
    <scope>NUCLEOTIDE SEQUENCE [LARGE SCALE GENOMIC DNA]</scope>
    <source>
        <strain evidence="1 2">HME9304</strain>
    </source>
</reference>
<dbReference type="Gene3D" id="3.30.70.1260">
    <property type="entry name" value="bacterial protein sp0830 like"/>
    <property type="match status" value="1"/>
</dbReference>
<gene>
    <name evidence="1" type="ORF">HME9304_01051</name>
</gene>
<proteinExistence type="predicted"/>
<dbReference type="OrthoDB" id="9806494at2"/>
<sequence length="181" mass="20566">MKTYIALLRGINVGGQKKIGMADLRQTLEKASLQNVETYIQSGNVVFKSEETDMDFLQKVIHDAILSSFGFDVPTLVTTGENLKNVLSINPFLGRAEENKLYFAFLKKPPVNQLIEEFNKEQFINEEFYIKDTCVFLYCKTGYGKAKLNNNLIERKLKVEATTRNLNTIQKLIAIACKSNN</sequence>
<organism evidence="1 2">
    <name type="scientific">Flagellimonas maritima</name>
    <dbReference type="NCBI Taxonomy" id="1383885"/>
    <lineage>
        <taxon>Bacteria</taxon>
        <taxon>Pseudomonadati</taxon>
        <taxon>Bacteroidota</taxon>
        <taxon>Flavobacteriia</taxon>
        <taxon>Flavobacteriales</taxon>
        <taxon>Flavobacteriaceae</taxon>
        <taxon>Flagellimonas</taxon>
    </lineage>
</organism>
<dbReference type="EMBL" id="CP030104">
    <property type="protein sequence ID" value="AWX44051.1"/>
    <property type="molecule type" value="Genomic_DNA"/>
</dbReference>
<dbReference type="RefSeq" id="WP_112377562.1">
    <property type="nucleotide sequence ID" value="NZ_CP030104.1"/>
</dbReference>
<dbReference type="AlphaFoldDB" id="A0A2Z4LQA0"/>
<dbReference type="PANTHER" id="PTHR36439">
    <property type="entry name" value="BLL4334 PROTEIN"/>
    <property type="match status" value="1"/>
</dbReference>
<dbReference type="Pfam" id="PF08002">
    <property type="entry name" value="DUF1697"/>
    <property type="match status" value="1"/>
</dbReference>
<evidence type="ECO:0008006" key="3">
    <source>
        <dbReference type="Google" id="ProtNLM"/>
    </source>
</evidence>
<evidence type="ECO:0000313" key="1">
    <source>
        <dbReference type="EMBL" id="AWX44051.1"/>
    </source>
</evidence>
<keyword evidence="2" id="KW-1185">Reference proteome</keyword>
<dbReference type="Gene3D" id="3.30.70.1280">
    <property type="entry name" value="SP0830-like domains"/>
    <property type="match status" value="1"/>
</dbReference>